<dbReference type="InterPro" id="IPR039575">
    <property type="entry name" value="P3H"/>
</dbReference>
<dbReference type="GO" id="GO:0032963">
    <property type="term" value="P:collagen metabolic process"/>
    <property type="evidence" value="ECO:0007669"/>
    <property type="project" value="InterPro"/>
</dbReference>
<dbReference type="PANTHER" id="PTHR14049:SF9">
    <property type="entry name" value="PROCOLLAGEN-PROLINE 3-DIOXYGENASE"/>
    <property type="match status" value="1"/>
</dbReference>
<feature type="domain" description="Prolyl 4-hydroxylase alpha subunit" evidence="6">
    <location>
        <begin position="141"/>
        <end position="472"/>
    </location>
</feature>
<dbReference type="Proteomes" id="UP000821866">
    <property type="component" value="Chromosome 3"/>
</dbReference>
<reference evidence="7" key="1">
    <citation type="journal article" date="2020" name="Cell">
        <title>Large-Scale Comparative Analyses of Tick Genomes Elucidate Their Genetic Diversity and Vector Capacities.</title>
        <authorList>
            <consortium name="Tick Genome and Microbiome Consortium (TIGMIC)"/>
            <person name="Jia N."/>
            <person name="Wang J."/>
            <person name="Shi W."/>
            <person name="Du L."/>
            <person name="Sun Y."/>
            <person name="Zhan W."/>
            <person name="Jiang J.F."/>
            <person name="Wang Q."/>
            <person name="Zhang B."/>
            <person name="Ji P."/>
            <person name="Bell-Sakyi L."/>
            <person name="Cui X.M."/>
            <person name="Yuan T.T."/>
            <person name="Jiang B.G."/>
            <person name="Yang W.F."/>
            <person name="Lam T.T."/>
            <person name="Chang Q.C."/>
            <person name="Ding S.J."/>
            <person name="Wang X.J."/>
            <person name="Zhu J.G."/>
            <person name="Ruan X.D."/>
            <person name="Zhao L."/>
            <person name="Wei J.T."/>
            <person name="Ye R.Z."/>
            <person name="Que T.C."/>
            <person name="Du C.H."/>
            <person name="Zhou Y.H."/>
            <person name="Cheng J.X."/>
            <person name="Dai P.F."/>
            <person name="Guo W.B."/>
            <person name="Han X.H."/>
            <person name="Huang E.J."/>
            <person name="Li L.F."/>
            <person name="Wei W."/>
            <person name="Gao Y.C."/>
            <person name="Liu J.Z."/>
            <person name="Shao H.Z."/>
            <person name="Wang X."/>
            <person name="Wang C.C."/>
            <person name="Yang T.C."/>
            <person name="Huo Q.B."/>
            <person name="Li W."/>
            <person name="Chen H.Y."/>
            <person name="Chen S.E."/>
            <person name="Zhou L.G."/>
            <person name="Ni X.B."/>
            <person name="Tian J.H."/>
            <person name="Sheng Y."/>
            <person name="Liu T."/>
            <person name="Pan Y.S."/>
            <person name="Xia L.Y."/>
            <person name="Li J."/>
            <person name="Zhao F."/>
            <person name="Cao W.C."/>
        </authorList>
    </citation>
    <scope>NUCLEOTIDE SEQUENCE</scope>
    <source>
        <strain evidence="7">Rmic-2018</strain>
    </source>
</reference>
<dbReference type="Gene3D" id="2.60.120.620">
    <property type="entry name" value="q2cbj1_9rhob like domain"/>
    <property type="match status" value="2"/>
</dbReference>
<dbReference type="GO" id="GO:0005506">
    <property type="term" value="F:iron ion binding"/>
    <property type="evidence" value="ECO:0007669"/>
    <property type="project" value="InterPro"/>
</dbReference>
<evidence type="ECO:0000256" key="3">
    <source>
        <dbReference type="ARBA" id="ARBA00023002"/>
    </source>
</evidence>
<dbReference type="PANTHER" id="PTHR14049">
    <property type="entry name" value="LEPRECAN 1"/>
    <property type="match status" value="1"/>
</dbReference>
<evidence type="ECO:0000256" key="4">
    <source>
        <dbReference type="SAM" id="MobiDB-lite"/>
    </source>
</evidence>
<evidence type="ECO:0000256" key="1">
    <source>
        <dbReference type="ARBA" id="ARBA00001961"/>
    </source>
</evidence>
<dbReference type="GO" id="GO:0031418">
    <property type="term" value="F:L-ascorbic acid binding"/>
    <property type="evidence" value="ECO:0007669"/>
    <property type="project" value="InterPro"/>
</dbReference>
<dbReference type="AlphaFoldDB" id="A0A9J6EDJ4"/>
<dbReference type="VEuPathDB" id="VectorBase:LOC119165004"/>
<evidence type="ECO:0000256" key="5">
    <source>
        <dbReference type="SAM" id="SignalP"/>
    </source>
</evidence>
<sequence>MLTIPISSLCYAIITALLSFMGIEDTPQVPALTRLEAVRLSAQRKLVRDPVCSTKGREDKFCLWRGMERRDRQLEGVCSAARSEADNTSFSTSDIGDADSGNSSRGQPTCPKASDQLPHCDGTFLDAGVRLVRDEDCLNGPQRLVADGFLTQEECATLLKLSETAISGSGYGKRFPNTKYEDFSGVTLKNLKQQLEKSTIDVSAAKLVLLTAERSRLYVEAYFRLKRRLHAHFVHLACRNATERSTTNRTDMSHVIHSDNCQFQQNGSCPAIRKDLVAREFSAAVYLNDDVHGGEMVLATTPRTSIRGRGPSVVYLDGVLDDAIGLPTVSTGGGSQRQWRATCPAIPQAKQMGLLSGVLQASERRPSSDGGVRERRCDWWLLMHRRKGFSDLGPNDVLEVRCQSLRGLMCQWQQRQLARYLFADEVLDCRKQRLLAVIPPKCGRIVALNSRNPHGVLPVFRGRRCALLTWMTYQRDVEDPDLSECRKMLGFDDGYSPNVGQYNDAYKSG</sequence>
<proteinExistence type="predicted"/>
<dbReference type="SMART" id="SM00702">
    <property type="entry name" value="P4Hc"/>
    <property type="match status" value="1"/>
</dbReference>
<evidence type="ECO:0000313" key="7">
    <source>
        <dbReference type="EMBL" id="KAH8032386.1"/>
    </source>
</evidence>
<feature type="signal peptide" evidence="5">
    <location>
        <begin position="1"/>
        <end position="16"/>
    </location>
</feature>
<name>A0A9J6EDJ4_RHIMP</name>
<feature type="compositionally biased region" description="Polar residues" evidence="4">
    <location>
        <begin position="87"/>
        <end position="107"/>
    </location>
</feature>
<feature type="chain" id="PRO_5039937381" description="Prolyl 4-hydroxylase alpha subunit domain-containing protein" evidence="5">
    <location>
        <begin position="17"/>
        <end position="509"/>
    </location>
</feature>
<comment type="cofactor">
    <cofactor evidence="1">
        <name>L-ascorbate</name>
        <dbReference type="ChEBI" id="CHEBI:38290"/>
    </cofactor>
</comment>
<keyword evidence="2" id="KW-0223">Dioxygenase</keyword>
<dbReference type="InterPro" id="IPR006620">
    <property type="entry name" value="Pro_4_hyd_alph"/>
</dbReference>
<accession>A0A9J6EDJ4</accession>
<keyword evidence="3" id="KW-0560">Oxidoreductase</keyword>
<evidence type="ECO:0000256" key="2">
    <source>
        <dbReference type="ARBA" id="ARBA00022964"/>
    </source>
</evidence>
<evidence type="ECO:0000313" key="8">
    <source>
        <dbReference type="Proteomes" id="UP000821866"/>
    </source>
</evidence>
<keyword evidence="5" id="KW-0732">Signal</keyword>
<protein>
    <recommendedName>
        <fullName evidence="6">Prolyl 4-hydroxylase alpha subunit domain-containing protein</fullName>
    </recommendedName>
</protein>
<comment type="caution">
    <text evidence="7">The sequence shown here is derived from an EMBL/GenBank/DDBJ whole genome shotgun (WGS) entry which is preliminary data.</text>
</comment>
<feature type="region of interest" description="Disordered" evidence="4">
    <location>
        <begin position="87"/>
        <end position="115"/>
    </location>
</feature>
<gene>
    <name evidence="7" type="ORF">HPB51_024515</name>
</gene>
<dbReference type="GO" id="GO:0019797">
    <property type="term" value="F:procollagen-proline 3-dioxygenase activity"/>
    <property type="evidence" value="ECO:0007669"/>
    <property type="project" value="TreeGrafter"/>
</dbReference>
<reference evidence="7" key="2">
    <citation type="submission" date="2021-09" db="EMBL/GenBank/DDBJ databases">
        <authorList>
            <person name="Jia N."/>
            <person name="Wang J."/>
            <person name="Shi W."/>
            <person name="Du L."/>
            <person name="Sun Y."/>
            <person name="Zhan W."/>
            <person name="Jiang J."/>
            <person name="Wang Q."/>
            <person name="Zhang B."/>
            <person name="Ji P."/>
            <person name="Sakyi L.B."/>
            <person name="Cui X."/>
            <person name="Yuan T."/>
            <person name="Jiang B."/>
            <person name="Yang W."/>
            <person name="Lam T.T.-Y."/>
            <person name="Chang Q."/>
            <person name="Ding S."/>
            <person name="Wang X."/>
            <person name="Zhu J."/>
            <person name="Ruan X."/>
            <person name="Zhao L."/>
            <person name="Wei J."/>
            <person name="Que T."/>
            <person name="Du C."/>
            <person name="Cheng J."/>
            <person name="Dai P."/>
            <person name="Han X."/>
            <person name="Huang E."/>
            <person name="Gao Y."/>
            <person name="Liu J."/>
            <person name="Shao H."/>
            <person name="Ye R."/>
            <person name="Li L."/>
            <person name="Wei W."/>
            <person name="Wang X."/>
            <person name="Wang C."/>
            <person name="Huo Q."/>
            <person name="Li W."/>
            <person name="Guo W."/>
            <person name="Chen H."/>
            <person name="Chen S."/>
            <person name="Zhou L."/>
            <person name="Zhou L."/>
            <person name="Ni X."/>
            <person name="Tian J."/>
            <person name="Zhou Y."/>
            <person name="Sheng Y."/>
            <person name="Liu T."/>
            <person name="Pan Y."/>
            <person name="Xia L."/>
            <person name="Li J."/>
            <person name="Zhao F."/>
            <person name="Cao W."/>
        </authorList>
    </citation>
    <scope>NUCLEOTIDE SEQUENCE</scope>
    <source>
        <strain evidence="7">Rmic-2018</strain>
        <tissue evidence="7">Larvae</tissue>
    </source>
</reference>
<organism evidence="7 8">
    <name type="scientific">Rhipicephalus microplus</name>
    <name type="common">Cattle tick</name>
    <name type="synonym">Boophilus microplus</name>
    <dbReference type="NCBI Taxonomy" id="6941"/>
    <lineage>
        <taxon>Eukaryota</taxon>
        <taxon>Metazoa</taxon>
        <taxon>Ecdysozoa</taxon>
        <taxon>Arthropoda</taxon>
        <taxon>Chelicerata</taxon>
        <taxon>Arachnida</taxon>
        <taxon>Acari</taxon>
        <taxon>Parasitiformes</taxon>
        <taxon>Ixodida</taxon>
        <taxon>Ixodoidea</taxon>
        <taxon>Ixodidae</taxon>
        <taxon>Rhipicephalinae</taxon>
        <taxon>Rhipicephalus</taxon>
        <taxon>Boophilus</taxon>
    </lineage>
</organism>
<dbReference type="EMBL" id="JABSTU010000005">
    <property type="protein sequence ID" value="KAH8032386.1"/>
    <property type="molecule type" value="Genomic_DNA"/>
</dbReference>
<evidence type="ECO:0000259" key="6">
    <source>
        <dbReference type="SMART" id="SM00702"/>
    </source>
</evidence>
<dbReference type="GO" id="GO:0005783">
    <property type="term" value="C:endoplasmic reticulum"/>
    <property type="evidence" value="ECO:0007669"/>
    <property type="project" value="TreeGrafter"/>
</dbReference>
<keyword evidence="8" id="KW-1185">Reference proteome</keyword>